<dbReference type="AlphaFoldDB" id="A0A3K8YRB3"/>
<sequence length="25" mass="2920">MLRKVQYLFLRHLLLPCNISAGGFE</sequence>
<accession>A0A3K8YRB3</accession>
<comment type="caution">
    <text evidence="2">The sequence shown here is derived from an EMBL/GenBank/DDBJ whole genome shotgun (WGS) entry which is preliminary data.</text>
</comment>
<dbReference type="InterPro" id="IPR012605">
    <property type="entry name" value="RepA1_leader_peptide_Tap"/>
</dbReference>
<gene>
    <name evidence="2" type="primary">tap</name>
    <name evidence="1" type="ORF">ED033_15155</name>
    <name evidence="2" type="ORF">EEM47_20115</name>
</gene>
<reference evidence="2" key="1">
    <citation type="submission" date="2018-11" db="EMBL/GenBank/DDBJ databases">
        <authorList>
            <consortium name="PulseNet: The National Subtyping Network for Foodborne Disease Surveillance"/>
            <person name="Tarr C.L."/>
            <person name="Trees E."/>
            <person name="Katz L.S."/>
            <person name="Carleton-Romer H.A."/>
            <person name="Stroika S."/>
            <person name="Kucerova Z."/>
            <person name="Roache K.F."/>
            <person name="Sabol A.L."/>
            <person name="Besser J."/>
            <person name="Gerner-Smidt P."/>
        </authorList>
    </citation>
    <scope>NUCLEOTIDE SEQUENCE [LARGE SCALE GENOMIC DNA]</scope>
    <source>
        <strain evidence="1">PNUSAS057480</strain>
        <strain evidence="2">PNUSAS059688</strain>
    </source>
</reference>
<dbReference type="Proteomes" id="UP000885379">
    <property type="component" value="Unassembled WGS sequence"/>
</dbReference>
<dbReference type="EMBL" id="ROVY01000093">
    <property type="protein sequence ID" value="MHI24099.1"/>
    <property type="molecule type" value="Genomic_DNA"/>
</dbReference>
<evidence type="ECO:0000313" key="1">
    <source>
        <dbReference type="EMBL" id="MER43644.1"/>
    </source>
</evidence>
<organism evidence="2">
    <name type="scientific">Salmonella enterica</name>
    <name type="common">Salmonella choleraesuis</name>
    <dbReference type="NCBI Taxonomy" id="28901"/>
    <lineage>
        <taxon>Bacteria</taxon>
        <taxon>Pseudomonadati</taxon>
        <taxon>Pseudomonadota</taxon>
        <taxon>Gammaproteobacteria</taxon>
        <taxon>Enterobacterales</taxon>
        <taxon>Enterobacteriaceae</taxon>
        <taxon>Salmonella</taxon>
    </lineage>
</organism>
<dbReference type="Proteomes" id="UP000885364">
    <property type="component" value="Unassembled WGS sequence"/>
</dbReference>
<evidence type="ECO:0000313" key="2">
    <source>
        <dbReference type="EMBL" id="MHI24099.1"/>
    </source>
</evidence>
<dbReference type="NCBIfam" id="TIGR03475">
    <property type="entry name" value="tap_IncFII_lead"/>
    <property type="match status" value="1"/>
</dbReference>
<name>A0A3K8YRB3_SALER</name>
<dbReference type="EMBL" id="RMEA01000045">
    <property type="protein sequence ID" value="MER43644.1"/>
    <property type="molecule type" value="Genomic_DNA"/>
</dbReference>
<dbReference type="RefSeq" id="WP_031621057.1">
    <property type="nucleotide sequence ID" value="NZ_CAIZAE010000027.1"/>
</dbReference>
<dbReference type="Pfam" id="PF08048">
    <property type="entry name" value="RepA1_leader"/>
    <property type="match status" value="1"/>
</dbReference>
<proteinExistence type="predicted"/>
<protein>
    <submittedName>
        <fullName evidence="2">RepA leader peptide Tap</fullName>
    </submittedName>
</protein>